<dbReference type="PANTHER" id="PTHR43941">
    <property type="entry name" value="STRUCTURAL MAINTENANCE OF CHROMOSOMES PROTEIN 2"/>
    <property type="match status" value="1"/>
</dbReference>
<evidence type="ECO:0000313" key="4">
    <source>
        <dbReference type="Proteomes" id="UP000215914"/>
    </source>
</evidence>
<feature type="region of interest" description="Disordered" evidence="2">
    <location>
        <begin position="447"/>
        <end position="472"/>
    </location>
</feature>
<dbReference type="AlphaFoldDB" id="A0A9K3I9K7"/>
<evidence type="ECO:0000256" key="1">
    <source>
        <dbReference type="SAM" id="Coils"/>
    </source>
</evidence>
<reference evidence="3" key="1">
    <citation type="journal article" date="2017" name="Nature">
        <title>The sunflower genome provides insights into oil metabolism, flowering and Asterid evolution.</title>
        <authorList>
            <person name="Badouin H."/>
            <person name="Gouzy J."/>
            <person name="Grassa C.J."/>
            <person name="Murat F."/>
            <person name="Staton S.E."/>
            <person name="Cottret L."/>
            <person name="Lelandais-Briere C."/>
            <person name="Owens G.L."/>
            <person name="Carrere S."/>
            <person name="Mayjonade B."/>
            <person name="Legrand L."/>
            <person name="Gill N."/>
            <person name="Kane N.C."/>
            <person name="Bowers J.E."/>
            <person name="Hubner S."/>
            <person name="Bellec A."/>
            <person name="Berard A."/>
            <person name="Berges H."/>
            <person name="Blanchet N."/>
            <person name="Boniface M.C."/>
            <person name="Brunel D."/>
            <person name="Catrice O."/>
            <person name="Chaidir N."/>
            <person name="Claudel C."/>
            <person name="Donnadieu C."/>
            <person name="Faraut T."/>
            <person name="Fievet G."/>
            <person name="Helmstetter N."/>
            <person name="King M."/>
            <person name="Knapp S.J."/>
            <person name="Lai Z."/>
            <person name="Le Paslier M.C."/>
            <person name="Lippi Y."/>
            <person name="Lorenzon L."/>
            <person name="Mandel J.R."/>
            <person name="Marage G."/>
            <person name="Marchand G."/>
            <person name="Marquand E."/>
            <person name="Bret-Mestries E."/>
            <person name="Morien E."/>
            <person name="Nambeesan S."/>
            <person name="Nguyen T."/>
            <person name="Pegot-Espagnet P."/>
            <person name="Pouilly N."/>
            <person name="Raftis F."/>
            <person name="Sallet E."/>
            <person name="Schiex T."/>
            <person name="Thomas J."/>
            <person name="Vandecasteele C."/>
            <person name="Vares D."/>
            <person name="Vear F."/>
            <person name="Vautrin S."/>
            <person name="Crespi M."/>
            <person name="Mangin B."/>
            <person name="Burke J.M."/>
            <person name="Salse J."/>
            <person name="Munos S."/>
            <person name="Vincourt P."/>
            <person name="Rieseberg L.H."/>
            <person name="Langlade N.B."/>
        </authorList>
    </citation>
    <scope>NUCLEOTIDE SEQUENCE</scope>
    <source>
        <tissue evidence="3">Leaves</tissue>
    </source>
</reference>
<organism evidence="3 4">
    <name type="scientific">Helianthus annuus</name>
    <name type="common">Common sunflower</name>
    <dbReference type="NCBI Taxonomy" id="4232"/>
    <lineage>
        <taxon>Eukaryota</taxon>
        <taxon>Viridiplantae</taxon>
        <taxon>Streptophyta</taxon>
        <taxon>Embryophyta</taxon>
        <taxon>Tracheophyta</taxon>
        <taxon>Spermatophyta</taxon>
        <taxon>Magnoliopsida</taxon>
        <taxon>eudicotyledons</taxon>
        <taxon>Gunneridae</taxon>
        <taxon>Pentapetalae</taxon>
        <taxon>asterids</taxon>
        <taxon>campanulids</taxon>
        <taxon>Asterales</taxon>
        <taxon>Asteraceae</taxon>
        <taxon>Asteroideae</taxon>
        <taxon>Heliantheae alliance</taxon>
        <taxon>Heliantheae</taxon>
        <taxon>Helianthus</taxon>
    </lineage>
</organism>
<proteinExistence type="predicted"/>
<dbReference type="EMBL" id="MNCJ02000324">
    <property type="protein sequence ID" value="KAF5792406.1"/>
    <property type="molecule type" value="Genomic_DNA"/>
</dbReference>
<keyword evidence="1" id="KW-0175">Coiled coil</keyword>
<dbReference type="Proteomes" id="UP000215914">
    <property type="component" value="Unassembled WGS sequence"/>
</dbReference>
<reference evidence="3" key="2">
    <citation type="submission" date="2020-06" db="EMBL/GenBank/DDBJ databases">
        <title>Helianthus annuus Genome sequencing and assembly Release 2.</title>
        <authorList>
            <person name="Gouzy J."/>
            <person name="Langlade N."/>
            <person name="Munos S."/>
        </authorList>
    </citation>
    <scope>NUCLEOTIDE SEQUENCE</scope>
    <source>
        <tissue evidence="3">Leaves</tissue>
    </source>
</reference>
<feature type="compositionally biased region" description="Basic and acidic residues" evidence="2">
    <location>
        <begin position="460"/>
        <end position="472"/>
    </location>
</feature>
<gene>
    <name evidence="3" type="ORF">HanXRQr2_Chr09g0405661</name>
</gene>
<feature type="coiled-coil region" evidence="1">
    <location>
        <begin position="209"/>
        <end position="293"/>
    </location>
</feature>
<evidence type="ECO:0000256" key="2">
    <source>
        <dbReference type="SAM" id="MobiDB-lite"/>
    </source>
</evidence>
<feature type="compositionally biased region" description="Polar residues" evidence="2">
    <location>
        <begin position="55"/>
        <end position="71"/>
    </location>
</feature>
<comment type="caution">
    <text evidence="3">The sequence shown here is derived from an EMBL/GenBank/DDBJ whole genome shotgun (WGS) entry which is preliminary data.</text>
</comment>
<protein>
    <submittedName>
        <fullName evidence="3">Uncharacterized protein</fullName>
    </submittedName>
</protein>
<sequence>MFLLCVETRDEPVNVFATPPASPKAVGVETQKEDKRSLSIEVVTPPFVHTDDTAQKPTVQTIDDTLDSPNNLIDPHDTENRGDGKPKSPVAEKPKSLVAEKASGSTATGTGVEDQPTIQPGETELEFYYRSYAVDRGLDYYRPPWTVMKGDDVSNNHSACRELLGSLGTPYETLRARSLPRGNRVNQLSSMLVRSFIIANAIMEDYESLGRKEEETARLRAEAEALVKAAREGAEQLKKEKAAFEKLKQTEAWAATAGLKQELNNLKAANAALLKEKAAAEAAAKEAKEEEARGAKADVQSRVAILEEVTAHVTKVETWARRAEEARDRLTTSHNQLRADRDWMRDHGIGHIVGTVLDAPENVTAVNELKERAREAGFKAGYNECLSHVNPFYKSKFTDERSGFQGIDTELLYAATVNAYNSLSISAVEDIEKCLEAEDYVDSLRLLYEPPEEEETAGGSKEDAGTSGTKED</sequence>
<accession>A0A9K3I9K7</accession>
<dbReference type="PANTHER" id="PTHR43941:SF4">
    <property type="entry name" value="AH_BAR DOMAIN SUPERFAMILY PROTEIN"/>
    <property type="match status" value="1"/>
</dbReference>
<name>A0A9K3I9K7_HELAN</name>
<dbReference type="Gramene" id="mRNA:HanXRQr2_Chr09g0405661">
    <property type="protein sequence ID" value="mRNA:HanXRQr2_Chr09g0405661"/>
    <property type="gene ID" value="HanXRQr2_Chr09g0405661"/>
</dbReference>
<feature type="compositionally biased region" description="Basic and acidic residues" evidence="2">
    <location>
        <begin position="74"/>
        <end position="95"/>
    </location>
</feature>
<keyword evidence="4" id="KW-1185">Reference proteome</keyword>
<feature type="region of interest" description="Disordered" evidence="2">
    <location>
        <begin position="49"/>
        <end position="119"/>
    </location>
</feature>
<evidence type="ECO:0000313" key="3">
    <source>
        <dbReference type="EMBL" id="KAF5792406.1"/>
    </source>
</evidence>